<evidence type="ECO:0000313" key="5">
    <source>
        <dbReference type="EMBL" id="GAA4105014.1"/>
    </source>
</evidence>
<dbReference type="Pfam" id="PF01522">
    <property type="entry name" value="Polysacc_deac_1"/>
    <property type="match status" value="1"/>
</dbReference>
<evidence type="ECO:0000259" key="4">
    <source>
        <dbReference type="PROSITE" id="PS51677"/>
    </source>
</evidence>
<name>A0ABP7X5W1_9ACTN</name>
<organism evidence="5 6">
    <name type="scientific">Actinomadura miaoliensis</name>
    <dbReference type="NCBI Taxonomy" id="430685"/>
    <lineage>
        <taxon>Bacteria</taxon>
        <taxon>Bacillati</taxon>
        <taxon>Actinomycetota</taxon>
        <taxon>Actinomycetes</taxon>
        <taxon>Streptosporangiales</taxon>
        <taxon>Thermomonosporaceae</taxon>
        <taxon>Actinomadura</taxon>
    </lineage>
</organism>
<dbReference type="PANTHER" id="PTHR10587">
    <property type="entry name" value="GLYCOSYL TRANSFERASE-RELATED"/>
    <property type="match status" value="1"/>
</dbReference>
<dbReference type="PROSITE" id="PS51677">
    <property type="entry name" value="NODB"/>
    <property type="match status" value="1"/>
</dbReference>
<dbReference type="Proteomes" id="UP001500683">
    <property type="component" value="Unassembled WGS sequence"/>
</dbReference>
<comment type="caution">
    <text evidence="5">The sequence shown here is derived from an EMBL/GenBank/DDBJ whole genome shotgun (WGS) entry which is preliminary data.</text>
</comment>
<dbReference type="EMBL" id="BAAAZG010000081">
    <property type="protein sequence ID" value="GAA4105014.1"/>
    <property type="molecule type" value="Genomic_DNA"/>
</dbReference>
<reference evidence="6" key="1">
    <citation type="journal article" date="2019" name="Int. J. Syst. Evol. Microbiol.">
        <title>The Global Catalogue of Microorganisms (GCM) 10K type strain sequencing project: providing services to taxonomists for standard genome sequencing and annotation.</title>
        <authorList>
            <consortium name="The Broad Institute Genomics Platform"/>
            <consortium name="The Broad Institute Genome Sequencing Center for Infectious Disease"/>
            <person name="Wu L."/>
            <person name="Ma J."/>
        </authorList>
    </citation>
    <scope>NUCLEOTIDE SEQUENCE [LARGE SCALE GENOMIC DNA]</scope>
    <source>
        <strain evidence="6">JCM 16702</strain>
    </source>
</reference>
<dbReference type="Gene3D" id="3.20.20.370">
    <property type="entry name" value="Glycoside hydrolase/deacetylase"/>
    <property type="match status" value="1"/>
</dbReference>
<dbReference type="InterPro" id="IPR050248">
    <property type="entry name" value="Polysacc_deacetylase_ArnD"/>
</dbReference>
<feature type="region of interest" description="Disordered" evidence="3">
    <location>
        <begin position="46"/>
        <end position="86"/>
    </location>
</feature>
<feature type="domain" description="NodB homology" evidence="4">
    <location>
        <begin position="108"/>
        <end position="288"/>
    </location>
</feature>
<dbReference type="InterPro" id="IPR011330">
    <property type="entry name" value="Glyco_hydro/deAcase_b/a-brl"/>
</dbReference>
<proteinExistence type="predicted"/>
<evidence type="ECO:0000256" key="1">
    <source>
        <dbReference type="ARBA" id="ARBA00022723"/>
    </source>
</evidence>
<dbReference type="CDD" id="cd10917">
    <property type="entry name" value="CE4_NodB_like_6s_7s"/>
    <property type="match status" value="1"/>
</dbReference>
<evidence type="ECO:0000313" key="6">
    <source>
        <dbReference type="Proteomes" id="UP001500683"/>
    </source>
</evidence>
<keyword evidence="2" id="KW-0378">Hydrolase</keyword>
<accession>A0ABP7X5W1</accession>
<sequence>MTHGVTANVELVGQFQLNMTSRRRALWLLGAAGLAALSADGVRQGAASTRKAAPPPDQVAQGRPVVHATPTPTPTPTPRPPAWTQSPLTAVKTPIRELTDLSPAPPPNTIALTIDDGPHPVYTPKVLDVLAEHQVTATFFIIGEQVKEFPRLARRIADAGHQVCNHTMTHPLSMTSLSSKRLRKEIGEAHDRIAQVTGIVPTFFRSPGGAWSQRVLDITAEHDMLPVDWAVDPRDWTRPGVARIRRTLVGSKAGNIMLCHDGGGDRSQTVAALRKAIPALKKRGLTFVAL</sequence>
<keyword evidence="1" id="KW-0479">Metal-binding</keyword>
<gene>
    <name evidence="5" type="ORF">GCM10022214_84820</name>
</gene>
<evidence type="ECO:0000256" key="3">
    <source>
        <dbReference type="SAM" id="MobiDB-lite"/>
    </source>
</evidence>
<protein>
    <submittedName>
        <fullName evidence="5">Polysaccharide deacetylase family protein</fullName>
    </submittedName>
</protein>
<dbReference type="PANTHER" id="PTHR10587:SF133">
    <property type="entry name" value="CHITIN DEACETYLASE 1-RELATED"/>
    <property type="match status" value="1"/>
</dbReference>
<dbReference type="SUPFAM" id="SSF88713">
    <property type="entry name" value="Glycoside hydrolase/deacetylase"/>
    <property type="match status" value="1"/>
</dbReference>
<keyword evidence="6" id="KW-1185">Reference proteome</keyword>
<dbReference type="InterPro" id="IPR002509">
    <property type="entry name" value="NODB_dom"/>
</dbReference>
<feature type="compositionally biased region" description="Pro residues" evidence="3">
    <location>
        <begin position="71"/>
        <end position="81"/>
    </location>
</feature>
<evidence type="ECO:0000256" key="2">
    <source>
        <dbReference type="ARBA" id="ARBA00022801"/>
    </source>
</evidence>